<sequence length="292" mass="30813">MLLDQLIQFLITGITIGAIYALVGLGFSLIYNASDVVNFAQGEFVMIGAMSAIFIHGAGVPYFVAILIAIFISMFVGVALEKLAIEQARNATVVTTIIITIGASIFLRGAALLIWGKEIYGFPSISGDDPIKVGNITILPQSLWIMACTALFVFLLRYFFQKTLTGKAILACSFNKKAAYLMGIEVKHMLALAYGISGLLGGIAGVLITPITYMTYGAGVMLGLKGFCASILGGMGNSMGAVIGGLILGIVESLGAGFISSGYKDAISFFIILLVLFFRPAGLFGKTGVERV</sequence>
<dbReference type="CDD" id="cd06582">
    <property type="entry name" value="TM_PBP1_LivH_like"/>
    <property type="match status" value="1"/>
</dbReference>
<dbReference type="GO" id="GO:0022857">
    <property type="term" value="F:transmembrane transporter activity"/>
    <property type="evidence" value="ECO:0007669"/>
    <property type="project" value="InterPro"/>
</dbReference>
<dbReference type="PANTHER" id="PTHR11795:SF450">
    <property type="entry name" value="ABC TRANSPORTER PERMEASE PROTEIN"/>
    <property type="match status" value="1"/>
</dbReference>
<feature type="transmembrane region" description="Helical" evidence="9">
    <location>
        <begin position="92"/>
        <end position="116"/>
    </location>
</feature>
<name>A0A7V2WSH6_9BACT</name>
<dbReference type="GO" id="GO:0006865">
    <property type="term" value="P:amino acid transport"/>
    <property type="evidence" value="ECO:0007669"/>
    <property type="project" value="UniProtKB-KW"/>
</dbReference>
<dbReference type="PANTHER" id="PTHR11795">
    <property type="entry name" value="BRANCHED-CHAIN AMINO ACID TRANSPORT SYSTEM PERMEASE PROTEIN LIVH"/>
    <property type="match status" value="1"/>
</dbReference>
<evidence type="ECO:0000256" key="1">
    <source>
        <dbReference type="ARBA" id="ARBA00004651"/>
    </source>
</evidence>
<evidence type="ECO:0000256" key="2">
    <source>
        <dbReference type="ARBA" id="ARBA00022448"/>
    </source>
</evidence>
<evidence type="ECO:0000256" key="8">
    <source>
        <dbReference type="ARBA" id="ARBA00037998"/>
    </source>
</evidence>
<keyword evidence="5" id="KW-0029">Amino-acid transport</keyword>
<feature type="transmembrane region" description="Helical" evidence="9">
    <location>
        <begin position="62"/>
        <end position="80"/>
    </location>
</feature>
<dbReference type="EMBL" id="DRND01000012">
    <property type="protein sequence ID" value="HFC46270.1"/>
    <property type="molecule type" value="Genomic_DNA"/>
</dbReference>
<comment type="similarity">
    <text evidence="8">Belongs to the binding-protein-dependent transport system permease family. LivHM subfamily.</text>
</comment>
<gene>
    <name evidence="10" type="ORF">ENJ63_00135</name>
</gene>
<feature type="transmembrane region" description="Helical" evidence="9">
    <location>
        <begin position="266"/>
        <end position="285"/>
    </location>
</feature>
<accession>A0A7V2WSH6</accession>
<proteinExistence type="inferred from homology"/>
<feature type="transmembrane region" description="Helical" evidence="9">
    <location>
        <begin position="136"/>
        <end position="160"/>
    </location>
</feature>
<evidence type="ECO:0000313" key="10">
    <source>
        <dbReference type="EMBL" id="HFC46270.1"/>
    </source>
</evidence>
<keyword evidence="7 9" id="KW-0472">Membrane</keyword>
<evidence type="ECO:0000256" key="7">
    <source>
        <dbReference type="ARBA" id="ARBA00023136"/>
    </source>
</evidence>
<keyword evidence="2" id="KW-0813">Transport</keyword>
<keyword evidence="6 9" id="KW-1133">Transmembrane helix</keyword>
<evidence type="ECO:0000256" key="9">
    <source>
        <dbReference type="SAM" id="Phobius"/>
    </source>
</evidence>
<feature type="transmembrane region" description="Helical" evidence="9">
    <location>
        <begin position="6"/>
        <end position="29"/>
    </location>
</feature>
<dbReference type="InterPro" id="IPR052157">
    <property type="entry name" value="BCAA_transport_permease"/>
</dbReference>
<comment type="subcellular location">
    <subcellularLocation>
        <location evidence="1">Cell membrane</location>
        <topology evidence="1">Multi-pass membrane protein</topology>
    </subcellularLocation>
</comment>
<dbReference type="AlphaFoldDB" id="A0A7V2WSH6"/>
<organism evidence="10">
    <name type="scientific">Dissulfuribacter thermophilus</name>
    <dbReference type="NCBI Taxonomy" id="1156395"/>
    <lineage>
        <taxon>Bacteria</taxon>
        <taxon>Pseudomonadati</taxon>
        <taxon>Thermodesulfobacteriota</taxon>
        <taxon>Dissulfuribacteria</taxon>
        <taxon>Dissulfuribacterales</taxon>
        <taxon>Dissulfuribacteraceae</taxon>
        <taxon>Dissulfuribacter</taxon>
    </lineage>
</organism>
<protein>
    <submittedName>
        <fullName evidence="10">Branched-chain amino acid ABC transporter permease</fullName>
    </submittedName>
</protein>
<reference evidence="10" key="1">
    <citation type="journal article" date="2020" name="mSystems">
        <title>Genome- and Community-Level Interaction Insights into Carbon Utilization and Element Cycling Functions of Hydrothermarchaeota in Hydrothermal Sediment.</title>
        <authorList>
            <person name="Zhou Z."/>
            <person name="Liu Y."/>
            <person name="Xu W."/>
            <person name="Pan J."/>
            <person name="Luo Z.H."/>
            <person name="Li M."/>
        </authorList>
    </citation>
    <scope>NUCLEOTIDE SEQUENCE [LARGE SCALE GENOMIC DNA]</scope>
    <source>
        <strain evidence="10">HyVt-503</strain>
    </source>
</reference>
<keyword evidence="4 9" id="KW-0812">Transmembrane</keyword>
<evidence type="ECO:0000256" key="3">
    <source>
        <dbReference type="ARBA" id="ARBA00022475"/>
    </source>
</evidence>
<evidence type="ECO:0000256" key="6">
    <source>
        <dbReference type="ARBA" id="ARBA00022989"/>
    </source>
</evidence>
<feature type="transmembrane region" description="Helical" evidence="9">
    <location>
        <begin position="189"/>
        <end position="208"/>
    </location>
</feature>
<comment type="caution">
    <text evidence="10">The sequence shown here is derived from an EMBL/GenBank/DDBJ whole genome shotgun (WGS) entry which is preliminary data.</text>
</comment>
<dbReference type="InterPro" id="IPR001851">
    <property type="entry name" value="ABC_transp_permease"/>
</dbReference>
<dbReference type="Pfam" id="PF02653">
    <property type="entry name" value="BPD_transp_2"/>
    <property type="match status" value="1"/>
</dbReference>
<dbReference type="GO" id="GO:0005886">
    <property type="term" value="C:plasma membrane"/>
    <property type="evidence" value="ECO:0007669"/>
    <property type="project" value="UniProtKB-SubCell"/>
</dbReference>
<dbReference type="Proteomes" id="UP000885797">
    <property type="component" value="Unassembled WGS sequence"/>
</dbReference>
<evidence type="ECO:0000256" key="4">
    <source>
        <dbReference type="ARBA" id="ARBA00022692"/>
    </source>
</evidence>
<evidence type="ECO:0000256" key="5">
    <source>
        <dbReference type="ARBA" id="ARBA00022970"/>
    </source>
</evidence>
<keyword evidence="3" id="KW-1003">Cell membrane</keyword>